<evidence type="ECO:0000259" key="5">
    <source>
        <dbReference type="Pfam" id="PF05433"/>
    </source>
</evidence>
<keyword evidence="7" id="KW-1185">Reference proteome</keyword>
<keyword evidence="4" id="KW-0449">Lipoprotein</keyword>
<evidence type="ECO:0000313" key="7">
    <source>
        <dbReference type="Proteomes" id="UP000594459"/>
    </source>
</evidence>
<sequence>MVPPGGRIVHFDSDAWLAECRRRIAPVTYYEEDGNGEVAGALIGAAAGGLIGNRVAGHGHRATGTLLGAGIGALAGAAIGDAVDDRTVAGEGEDRSGQCEAYLDGYMESARTGGFHGHTSASGEYMLVPVTVMVPQRAIYADGTPFER</sequence>
<feature type="domain" description="Glycine zipper 2TM" evidence="5">
    <location>
        <begin position="39"/>
        <end position="80"/>
    </location>
</feature>
<evidence type="ECO:0000313" key="6">
    <source>
        <dbReference type="EMBL" id="QPD00537.1"/>
    </source>
</evidence>
<proteinExistence type="inferred from homology"/>
<accession>A0A7S8F7C3</accession>
<dbReference type="InterPro" id="IPR008816">
    <property type="entry name" value="Gly_zipper_2TM_dom"/>
</dbReference>
<evidence type="ECO:0000256" key="2">
    <source>
        <dbReference type="ARBA" id="ARBA00008681"/>
    </source>
</evidence>
<dbReference type="EMBL" id="CP064654">
    <property type="protein sequence ID" value="QPD00537.1"/>
    <property type="molecule type" value="Genomic_DNA"/>
</dbReference>
<gene>
    <name evidence="6" type="ORF">IRL76_12745</name>
</gene>
<name>A0A7S8F7C3_9SPHN</name>
<evidence type="ECO:0000256" key="1">
    <source>
        <dbReference type="ARBA" id="ARBA00004459"/>
    </source>
</evidence>
<organism evidence="6 7">
    <name type="scientific">Qipengyuania soli</name>
    <dbReference type="NCBI Taxonomy" id="2782568"/>
    <lineage>
        <taxon>Bacteria</taxon>
        <taxon>Pseudomonadati</taxon>
        <taxon>Pseudomonadota</taxon>
        <taxon>Alphaproteobacteria</taxon>
        <taxon>Sphingomonadales</taxon>
        <taxon>Erythrobacteraceae</taxon>
        <taxon>Qipengyuania</taxon>
    </lineage>
</organism>
<evidence type="ECO:0000256" key="4">
    <source>
        <dbReference type="ARBA" id="ARBA00023288"/>
    </source>
</evidence>
<reference evidence="6 7" key="1">
    <citation type="submission" date="2020-11" db="EMBL/GenBank/DDBJ databases">
        <title>The genome sequence of Erythrobacter sp. 6D36.</title>
        <authorList>
            <person name="Liu Y."/>
        </authorList>
    </citation>
    <scope>NUCLEOTIDE SEQUENCE [LARGE SCALE GENOMIC DNA]</scope>
    <source>
        <strain evidence="6 7">6D36</strain>
    </source>
</reference>
<dbReference type="Pfam" id="PF05433">
    <property type="entry name" value="Rick_17kDa_Anti"/>
    <property type="match status" value="1"/>
</dbReference>
<dbReference type="Proteomes" id="UP000594459">
    <property type="component" value="Chromosome"/>
</dbReference>
<dbReference type="KEGG" id="qso:IRL76_12745"/>
<comment type="similarity">
    <text evidence="2">Belongs to the rickettsiale 17 kDa surface antigen family.</text>
</comment>
<evidence type="ECO:0000256" key="3">
    <source>
        <dbReference type="ARBA" id="ARBA00015281"/>
    </source>
</evidence>
<comment type="subcellular location">
    <subcellularLocation>
        <location evidence="1">Cell outer membrane</location>
        <topology evidence="1">Lipid-anchor</topology>
    </subcellularLocation>
</comment>
<dbReference type="AlphaFoldDB" id="A0A7S8F7C3"/>
<dbReference type="GO" id="GO:0009279">
    <property type="term" value="C:cell outer membrane"/>
    <property type="evidence" value="ECO:0007669"/>
    <property type="project" value="UniProtKB-SubCell"/>
</dbReference>
<protein>
    <recommendedName>
        <fullName evidence="3">17 kDa surface antigen</fullName>
    </recommendedName>
</protein>